<dbReference type="InterPro" id="IPR013078">
    <property type="entry name" value="His_Pase_superF_clade-1"/>
</dbReference>
<name>A0ABU3ICI0_9ACTO</name>
<dbReference type="EMBL" id="JASXSX010000005">
    <property type="protein sequence ID" value="MDT3768085.1"/>
    <property type="molecule type" value="Genomic_DNA"/>
</dbReference>
<gene>
    <name evidence="1" type="ORF">QS713_08445</name>
</gene>
<protein>
    <submittedName>
        <fullName evidence="1">Histidine phosphatase family protein</fullName>
    </submittedName>
</protein>
<dbReference type="Proteomes" id="UP001247542">
    <property type="component" value="Unassembled WGS sequence"/>
</dbReference>
<evidence type="ECO:0000313" key="1">
    <source>
        <dbReference type="EMBL" id="MDT3768085.1"/>
    </source>
</evidence>
<dbReference type="Pfam" id="PF00300">
    <property type="entry name" value="His_Phos_1"/>
    <property type="match status" value="1"/>
</dbReference>
<dbReference type="InterPro" id="IPR029033">
    <property type="entry name" value="His_PPase_superfam"/>
</dbReference>
<reference evidence="1 2" key="1">
    <citation type="submission" date="2023-06" db="EMBL/GenBank/DDBJ databases">
        <title>Draft genome sequence of Gleimia hominis type strain CCUG 57540T.</title>
        <authorList>
            <person name="Salva-Serra F."/>
            <person name="Cardew S."/>
            <person name="Jensie Markopoulos S."/>
            <person name="Ohlen M."/>
            <person name="Inganas E."/>
            <person name="Svensson-Stadler L."/>
            <person name="Moore E.R.B."/>
        </authorList>
    </citation>
    <scope>NUCLEOTIDE SEQUENCE [LARGE SCALE GENOMIC DNA]</scope>
    <source>
        <strain evidence="1 2">CCUG 57540</strain>
    </source>
</reference>
<proteinExistence type="predicted"/>
<dbReference type="SMART" id="SM00855">
    <property type="entry name" value="PGAM"/>
    <property type="match status" value="1"/>
</dbReference>
<dbReference type="CDD" id="cd07067">
    <property type="entry name" value="HP_PGM_like"/>
    <property type="match status" value="1"/>
</dbReference>
<keyword evidence="2" id="KW-1185">Reference proteome</keyword>
<accession>A0ABU3ICI0</accession>
<evidence type="ECO:0000313" key="2">
    <source>
        <dbReference type="Proteomes" id="UP001247542"/>
    </source>
</evidence>
<dbReference type="SUPFAM" id="SSF53254">
    <property type="entry name" value="Phosphoglycerate mutase-like"/>
    <property type="match status" value="1"/>
</dbReference>
<dbReference type="Gene3D" id="3.40.50.1240">
    <property type="entry name" value="Phosphoglycerate mutase-like"/>
    <property type="match status" value="1"/>
</dbReference>
<organism evidence="1 2">
    <name type="scientific">Gleimia hominis</name>
    <dbReference type="NCBI Taxonomy" id="595468"/>
    <lineage>
        <taxon>Bacteria</taxon>
        <taxon>Bacillati</taxon>
        <taxon>Actinomycetota</taxon>
        <taxon>Actinomycetes</taxon>
        <taxon>Actinomycetales</taxon>
        <taxon>Actinomycetaceae</taxon>
        <taxon>Gleimia</taxon>
    </lineage>
</organism>
<dbReference type="RefSeq" id="WP_313274459.1">
    <property type="nucleotide sequence ID" value="NZ_JASXSX010000005.1"/>
</dbReference>
<comment type="caution">
    <text evidence="1">The sequence shown here is derived from an EMBL/GenBank/DDBJ whole genome shotgun (WGS) entry which is preliminary data.</text>
</comment>
<sequence length="155" mass="16756">MRVVLMRHGEANWGYHDLGRPLTTMGMQQAGFAARHIARYVSEPLLLTSPAARAQQSAQILAVELGVEPIVMNEIYYGDEDDLCRLVTSFTDPQIVVVGHMPTVLAAAENLVTDEERQRVRAVGGAPATHWIIDRAPDGPARCGTLVAAGVPTLS</sequence>